<protein>
    <submittedName>
        <fullName evidence="2">ParA family protein</fullName>
    </submittedName>
</protein>
<sequence>MATVITFGNFKGGVGKTTSACMTSILLAEKGYKTLHVDFDPQADSTEFLANVHDYELKEDYISLFESLKEDRSLKRAIISIADNLSLLPSGADLVGYERLVHEIVGDREGTEHFVLDAFLTEVRADYDVIVIDVPPTLNVYNSNALLASDAVVVVMKTQRKSLNATRKYLNFIEELNEVRKHYDYNILKVAGVLPYLQKKSSPLDDEIIKAANEEFSELLFEKHILERERIKRYDEEGISFKQMDVHDKNVFKMYRDVTEELLQRLNK</sequence>
<dbReference type="Gene3D" id="3.40.50.300">
    <property type="entry name" value="P-loop containing nucleotide triphosphate hydrolases"/>
    <property type="match status" value="1"/>
</dbReference>
<proteinExistence type="predicted"/>
<dbReference type="CDD" id="cd02042">
    <property type="entry name" value="ParAB_family"/>
    <property type="match status" value="1"/>
</dbReference>
<dbReference type="InterPro" id="IPR027417">
    <property type="entry name" value="P-loop_NTPase"/>
</dbReference>
<dbReference type="InterPro" id="IPR050678">
    <property type="entry name" value="DNA_Partitioning_ATPase"/>
</dbReference>
<keyword evidence="3" id="KW-1185">Reference proteome</keyword>
<dbReference type="SUPFAM" id="SSF52540">
    <property type="entry name" value="P-loop containing nucleoside triphosphate hydrolases"/>
    <property type="match status" value="1"/>
</dbReference>
<reference evidence="3" key="1">
    <citation type="journal article" date="2019" name="Int. J. Syst. Evol. Microbiol.">
        <title>The Global Catalogue of Microorganisms (GCM) 10K type strain sequencing project: providing services to taxonomists for standard genome sequencing and annotation.</title>
        <authorList>
            <consortium name="The Broad Institute Genomics Platform"/>
            <consortium name="The Broad Institute Genome Sequencing Center for Infectious Disease"/>
            <person name="Wu L."/>
            <person name="Ma J."/>
        </authorList>
    </citation>
    <scope>NUCLEOTIDE SEQUENCE [LARGE SCALE GENOMIC DNA]</scope>
    <source>
        <strain evidence="3">CCUG 63563</strain>
    </source>
</reference>
<evidence type="ECO:0000313" key="2">
    <source>
        <dbReference type="EMBL" id="MFD0943826.1"/>
    </source>
</evidence>
<dbReference type="EMBL" id="JBHTJF010000029">
    <property type="protein sequence ID" value="MFD0943826.1"/>
    <property type="molecule type" value="Genomic_DNA"/>
</dbReference>
<feature type="domain" description="AAA" evidence="1">
    <location>
        <begin position="3"/>
        <end position="178"/>
    </location>
</feature>
<organism evidence="2 3">
    <name type="scientific">Savagea faecisuis</name>
    <dbReference type="NCBI Taxonomy" id="1274803"/>
    <lineage>
        <taxon>Bacteria</taxon>
        <taxon>Bacillati</taxon>
        <taxon>Bacillota</taxon>
        <taxon>Bacilli</taxon>
        <taxon>Bacillales</taxon>
        <taxon>Caryophanaceae</taxon>
        <taxon>Savagea</taxon>
    </lineage>
</organism>
<dbReference type="RefSeq" id="WP_381012316.1">
    <property type="nucleotide sequence ID" value="NZ_JBHTJF010000029.1"/>
</dbReference>
<dbReference type="Proteomes" id="UP001596976">
    <property type="component" value="Unassembled WGS sequence"/>
</dbReference>
<dbReference type="InterPro" id="IPR025669">
    <property type="entry name" value="AAA_dom"/>
</dbReference>
<dbReference type="PANTHER" id="PTHR13696:SF99">
    <property type="entry name" value="COBYRINIC ACID AC-DIAMIDE SYNTHASE"/>
    <property type="match status" value="1"/>
</dbReference>
<accession>A0ABW3GXD7</accession>
<name>A0ABW3GXD7_9BACL</name>
<dbReference type="PANTHER" id="PTHR13696">
    <property type="entry name" value="P-LOOP CONTAINING NUCLEOSIDE TRIPHOSPHATE HYDROLASE"/>
    <property type="match status" value="1"/>
</dbReference>
<evidence type="ECO:0000259" key="1">
    <source>
        <dbReference type="Pfam" id="PF13614"/>
    </source>
</evidence>
<comment type="caution">
    <text evidence="2">The sequence shown here is derived from an EMBL/GenBank/DDBJ whole genome shotgun (WGS) entry which is preliminary data.</text>
</comment>
<gene>
    <name evidence="2" type="ORF">ACFQ0V_08625</name>
</gene>
<evidence type="ECO:0000313" key="3">
    <source>
        <dbReference type="Proteomes" id="UP001596976"/>
    </source>
</evidence>
<dbReference type="Pfam" id="PF13614">
    <property type="entry name" value="AAA_31"/>
    <property type="match status" value="1"/>
</dbReference>